<proteinExistence type="predicted"/>
<evidence type="ECO:0000256" key="1">
    <source>
        <dbReference type="SAM" id="MobiDB-lite"/>
    </source>
</evidence>
<accession>A0ABS4XW41</accession>
<feature type="compositionally biased region" description="Basic and acidic residues" evidence="1">
    <location>
        <begin position="159"/>
        <end position="181"/>
    </location>
</feature>
<dbReference type="Proteomes" id="UP001195422">
    <property type="component" value="Unassembled WGS sequence"/>
</dbReference>
<gene>
    <name evidence="2" type="ORF">JOF39_003642</name>
</gene>
<comment type="caution">
    <text evidence="2">The sequence shown here is derived from an EMBL/GenBank/DDBJ whole genome shotgun (WGS) entry which is preliminary data.</text>
</comment>
<dbReference type="EMBL" id="JAGIOJ010000002">
    <property type="protein sequence ID" value="MBP2400482.1"/>
    <property type="molecule type" value="Genomic_DNA"/>
</dbReference>
<name>A0ABS4XW41_GLUPR</name>
<dbReference type="RefSeq" id="WP_188950118.1">
    <property type="nucleotide sequence ID" value="NZ_BMPH01000020.1"/>
</dbReference>
<protein>
    <submittedName>
        <fullName evidence="2">Uncharacterized protein</fullName>
    </submittedName>
</protein>
<feature type="compositionally biased region" description="Basic and acidic residues" evidence="1">
    <location>
        <begin position="188"/>
        <end position="200"/>
    </location>
</feature>
<reference evidence="2 3" key="1">
    <citation type="submission" date="2021-03" db="EMBL/GenBank/DDBJ databases">
        <title>Sequencing the genomes of 1000 actinobacteria strains.</title>
        <authorList>
            <person name="Klenk H.-P."/>
        </authorList>
    </citation>
    <scope>NUCLEOTIDE SEQUENCE [LARGE SCALE GENOMIC DNA]</scope>
    <source>
        <strain evidence="2 3">DSM 20168</strain>
    </source>
</reference>
<feature type="region of interest" description="Disordered" evidence="1">
    <location>
        <begin position="140"/>
        <end position="281"/>
    </location>
</feature>
<evidence type="ECO:0000313" key="3">
    <source>
        <dbReference type="Proteomes" id="UP001195422"/>
    </source>
</evidence>
<sequence length="281" mass="30362">MENDEESDISMEFGRVLRMVMGAALQAKEAADRRAANQDPTAQTHRMQQQLASVLKKDMAAPGFVKMSSQQIADRMTVASELSARHPDASKAFMAGSDRLRNELGINVEDIYKNHPQSVEERYHALRNAIDDYQASTRLNQEASAERGQDEPEASTQAEAKEEQSQAREEAAEGHLNKAEQAEGEVQLDARDRDAAEGREAVNAPSLGKPETQHATGASVHPDDVGPGSKTAAAVLARARAGQGFPNKPGEAVRFGRATRPAAQRGSVQARKRGQGAEVGR</sequence>
<keyword evidence="3" id="KW-1185">Reference proteome</keyword>
<feature type="compositionally biased region" description="Low complexity" evidence="1">
    <location>
        <begin position="232"/>
        <end position="241"/>
    </location>
</feature>
<evidence type="ECO:0000313" key="2">
    <source>
        <dbReference type="EMBL" id="MBP2400482.1"/>
    </source>
</evidence>
<organism evidence="2 3">
    <name type="scientific">Glutamicibacter protophormiae</name>
    <name type="common">Brevibacterium protophormiae</name>
    <dbReference type="NCBI Taxonomy" id="37930"/>
    <lineage>
        <taxon>Bacteria</taxon>
        <taxon>Bacillati</taxon>
        <taxon>Actinomycetota</taxon>
        <taxon>Actinomycetes</taxon>
        <taxon>Micrococcales</taxon>
        <taxon>Micrococcaceae</taxon>
        <taxon>Glutamicibacter</taxon>
    </lineage>
</organism>